<dbReference type="EC" id="2.6.1.37" evidence="6"/>
<evidence type="ECO:0000256" key="2">
    <source>
        <dbReference type="ARBA" id="ARBA00022576"/>
    </source>
</evidence>
<dbReference type="Pfam" id="PF00266">
    <property type="entry name" value="Aminotran_5"/>
    <property type="match status" value="1"/>
</dbReference>
<dbReference type="Proteomes" id="UP000698335">
    <property type="component" value="Unassembled WGS sequence"/>
</dbReference>
<keyword evidence="4 9" id="KW-0663">Pyridoxal phosphate</keyword>
<dbReference type="EMBL" id="JABZGW010000065">
    <property type="protein sequence ID" value="MBF4807530.1"/>
    <property type="molecule type" value="Genomic_DNA"/>
</dbReference>
<dbReference type="PIRSF" id="PIRSF000524">
    <property type="entry name" value="SPT"/>
    <property type="match status" value="1"/>
</dbReference>
<dbReference type="GO" id="GO:0047304">
    <property type="term" value="F:2-aminoethylphosphonate-pyruvate transaminase activity"/>
    <property type="evidence" value="ECO:0007669"/>
    <property type="project" value="UniProtKB-EC"/>
</dbReference>
<dbReference type="InterPro" id="IPR024169">
    <property type="entry name" value="SP_NH2Trfase/AEP_transaminase"/>
</dbReference>
<dbReference type="PANTHER" id="PTHR42778:SF1">
    <property type="entry name" value="2-AMINOETHYLPHOSPHONATE--PYRUVATE TRANSAMINASE"/>
    <property type="match status" value="1"/>
</dbReference>
<dbReference type="Gene3D" id="3.40.640.10">
    <property type="entry name" value="Type I PLP-dependent aspartate aminotransferase-like (Major domain)"/>
    <property type="match status" value="1"/>
</dbReference>
<sequence length="378" mass="42205">MQESVKRNVLLNPGPSTTTDSVKYAQVVPDICPREKEFASIMAPMRDDLVRIVHGDPKEYTAVLFCGSGTICIDVVLNSLLAEGKRALVVNNGSYSQRACDVLTAYHMPFVEVKQPVDTTPDLDVIETALKDNPDVGYVYMTFHETGSGLLNPVREVGALAHKYGAFFITDSTSAYAMIPINVYEDNIDFCMASAQKGIQAMTGLSYVIGRRDIVEASKDFPVRSYYCNLYLQYKYFETTGEMHFTPPVQTIYAARQGIKEYFEEGEAAKWARHQRVMAAIRQGIDRLGLKEALKREVQSGLVAAVRYPDDPAWDFEKVHDYCYERGFTIYPGKMQGAGTFRLCALGALDEEDIVAFWEVFEQALAAIGVSTPVTYTE</sequence>
<organism evidence="11 12">
    <name type="scientific">Lancefieldella rimae</name>
    <dbReference type="NCBI Taxonomy" id="1383"/>
    <lineage>
        <taxon>Bacteria</taxon>
        <taxon>Bacillati</taxon>
        <taxon>Actinomycetota</taxon>
        <taxon>Coriobacteriia</taxon>
        <taxon>Coriobacteriales</taxon>
        <taxon>Atopobiaceae</taxon>
        <taxon>Lancefieldella</taxon>
    </lineage>
</organism>
<evidence type="ECO:0000256" key="6">
    <source>
        <dbReference type="ARBA" id="ARBA00044521"/>
    </source>
</evidence>
<evidence type="ECO:0000256" key="7">
    <source>
        <dbReference type="ARBA" id="ARBA00049460"/>
    </source>
</evidence>
<feature type="binding site" evidence="8">
    <location>
        <position position="342"/>
    </location>
    <ligand>
        <name>substrate</name>
    </ligand>
</feature>
<feature type="modified residue" description="N6-(pyridoxal phosphate)lysine" evidence="9">
    <location>
        <position position="197"/>
    </location>
</feature>
<dbReference type="Gene3D" id="3.90.1150.10">
    <property type="entry name" value="Aspartate Aminotransferase, domain 1"/>
    <property type="match status" value="1"/>
</dbReference>
<dbReference type="SUPFAM" id="SSF53383">
    <property type="entry name" value="PLP-dependent transferases"/>
    <property type="match status" value="1"/>
</dbReference>
<keyword evidence="5" id="KW-0670">Pyruvate</keyword>
<feature type="domain" description="Aminotransferase class V" evidence="10">
    <location>
        <begin position="24"/>
        <end position="295"/>
    </location>
</feature>
<dbReference type="InterPro" id="IPR015424">
    <property type="entry name" value="PyrdxlP-dep_Trfase"/>
</dbReference>
<evidence type="ECO:0000256" key="5">
    <source>
        <dbReference type="ARBA" id="ARBA00023317"/>
    </source>
</evidence>
<dbReference type="AlphaFoldDB" id="A0A930YPI1"/>
<proteinExistence type="inferred from homology"/>
<keyword evidence="3" id="KW-0808">Transferase</keyword>
<evidence type="ECO:0000256" key="9">
    <source>
        <dbReference type="PIRSR" id="PIRSR000524-50"/>
    </source>
</evidence>
<protein>
    <recommendedName>
        <fullName evidence="6">2-aminoethylphosphonate--pyruvate transaminase</fullName>
        <ecNumber evidence="6">2.6.1.37</ecNumber>
    </recommendedName>
</protein>
<dbReference type="InterPro" id="IPR012703">
    <property type="entry name" value="NH2EtPonate_pyrv_transaminase"/>
</dbReference>
<reference evidence="11" key="1">
    <citation type="submission" date="2020-04" db="EMBL/GenBank/DDBJ databases">
        <title>Deep metagenomics examines the oral microbiome during advanced dental caries in children, revealing novel taxa and co-occurrences with host molecules.</title>
        <authorList>
            <person name="Baker J.L."/>
            <person name="Morton J.T."/>
            <person name="Dinis M."/>
            <person name="Alvarez R."/>
            <person name="Tran N.C."/>
            <person name="Knight R."/>
            <person name="Edlund A."/>
        </authorList>
    </citation>
    <scope>NUCLEOTIDE SEQUENCE</scope>
    <source>
        <strain evidence="11">JCVI_38_bin.5</strain>
    </source>
</reference>
<comment type="cofactor">
    <cofactor evidence="1 9">
        <name>pyridoxal 5'-phosphate</name>
        <dbReference type="ChEBI" id="CHEBI:597326"/>
    </cofactor>
</comment>
<name>A0A930YPI1_9ACTN</name>
<dbReference type="GO" id="GO:0019700">
    <property type="term" value="P:organic phosphonate catabolic process"/>
    <property type="evidence" value="ECO:0007669"/>
    <property type="project" value="InterPro"/>
</dbReference>
<dbReference type="HAMAP" id="MF_01376">
    <property type="entry name" value="PhnW_aminotrans_5"/>
    <property type="match status" value="1"/>
</dbReference>
<evidence type="ECO:0000256" key="1">
    <source>
        <dbReference type="ARBA" id="ARBA00001933"/>
    </source>
</evidence>
<dbReference type="PANTHER" id="PTHR42778">
    <property type="entry name" value="2-AMINOETHYLPHOSPHONATE--PYRUVATE TRANSAMINASE"/>
    <property type="match status" value="1"/>
</dbReference>
<comment type="caution">
    <text evidence="11">The sequence shown here is derived from an EMBL/GenBank/DDBJ whole genome shotgun (WGS) entry which is preliminary data.</text>
</comment>
<comment type="catalytic activity">
    <reaction evidence="7">
        <text>(2-aminoethyl)phosphonate + pyruvate = phosphonoacetaldehyde + L-alanine</text>
        <dbReference type="Rhea" id="RHEA:17021"/>
        <dbReference type="ChEBI" id="CHEBI:15361"/>
        <dbReference type="ChEBI" id="CHEBI:57418"/>
        <dbReference type="ChEBI" id="CHEBI:57972"/>
        <dbReference type="ChEBI" id="CHEBI:58383"/>
        <dbReference type="EC" id="2.6.1.37"/>
    </reaction>
</comment>
<evidence type="ECO:0000256" key="4">
    <source>
        <dbReference type="ARBA" id="ARBA00022898"/>
    </source>
</evidence>
<dbReference type="InterPro" id="IPR000192">
    <property type="entry name" value="Aminotrans_V_dom"/>
</dbReference>
<evidence type="ECO:0000256" key="3">
    <source>
        <dbReference type="ARBA" id="ARBA00022679"/>
    </source>
</evidence>
<dbReference type="InterPro" id="IPR015422">
    <property type="entry name" value="PyrdxlP-dep_Trfase_small"/>
</dbReference>
<evidence type="ECO:0000313" key="12">
    <source>
        <dbReference type="Proteomes" id="UP000698335"/>
    </source>
</evidence>
<dbReference type="NCBIfam" id="TIGR03301">
    <property type="entry name" value="PhnW-AepZ"/>
    <property type="match status" value="1"/>
</dbReference>
<evidence type="ECO:0000256" key="8">
    <source>
        <dbReference type="PIRSR" id="PIRSR000524-1"/>
    </source>
</evidence>
<accession>A0A930YPI1</accession>
<evidence type="ECO:0000259" key="10">
    <source>
        <dbReference type="Pfam" id="PF00266"/>
    </source>
</evidence>
<dbReference type="InterPro" id="IPR015421">
    <property type="entry name" value="PyrdxlP-dep_Trfase_major"/>
</dbReference>
<evidence type="ECO:0000313" key="11">
    <source>
        <dbReference type="EMBL" id="MBF4807530.1"/>
    </source>
</evidence>
<keyword evidence="2 11" id="KW-0032">Aminotransferase</keyword>
<gene>
    <name evidence="11" type="ORF">HXK26_02380</name>
</gene>